<proteinExistence type="predicted"/>
<dbReference type="EMBL" id="QUSL01000048">
    <property type="protein sequence ID" value="RGD78256.1"/>
    <property type="molecule type" value="Genomic_DNA"/>
</dbReference>
<sequence>MGDISNGTRILLTQYLLKRLTDEDHALSRDELIKRIGGLGTTISSNTIKADIESIKSYNNLIKDCQDELLTPFICNESGSINYATKQKKGAYVEKTYYTDAQLILLTRLLGRGLHLESQNDSKLLEKVLSDSSLYKINHYHLLDNINSTYEDNCITVYLEQIIKAINTFACVSFKELEYSVVENKVIDRPSHKTILLYPTNIDIKNDQVYLVGYLINSSEDFELAYYRIDRIDQLKITRTPKYIQAKTECFKERIWLSNDPLDIGKDNLINIELRVYLGNENIFEALYQRFKGCTFTVEQFHRFVNVSIERVPDDKKLVSGFLQLANHVEVFKPLELRDKIKEEINQMYLMYRS</sequence>
<reference evidence="1 2" key="1">
    <citation type="submission" date="2018-08" db="EMBL/GenBank/DDBJ databases">
        <title>A genome reference for cultivated species of the human gut microbiota.</title>
        <authorList>
            <person name="Zou Y."/>
            <person name="Xue W."/>
            <person name="Luo G."/>
        </authorList>
    </citation>
    <scope>NUCLEOTIDE SEQUENCE [LARGE SCALE GENOMIC DNA]</scope>
    <source>
        <strain evidence="1 2">OM06-4</strain>
    </source>
</reference>
<dbReference type="PROSITE" id="PS52050">
    <property type="entry name" value="WYL"/>
    <property type="match status" value="1"/>
</dbReference>
<dbReference type="AlphaFoldDB" id="A0A3E3E7W8"/>
<accession>A0A3E3E7W8</accession>
<dbReference type="RefSeq" id="WP_117582585.1">
    <property type="nucleotide sequence ID" value="NZ_QUSL01000048.1"/>
</dbReference>
<name>A0A3E3E7W8_9FIRM</name>
<comment type="caution">
    <text evidence="1">The sequence shown here is derived from an EMBL/GenBank/DDBJ whole genome shotgun (WGS) entry which is preliminary data.</text>
</comment>
<gene>
    <name evidence="1" type="ORF">DXB93_17430</name>
</gene>
<dbReference type="Proteomes" id="UP000261032">
    <property type="component" value="Unassembled WGS sequence"/>
</dbReference>
<evidence type="ECO:0000313" key="1">
    <source>
        <dbReference type="EMBL" id="RGD78256.1"/>
    </source>
</evidence>
<protein>
    <submittedName>
        <fullName evidence="1">WYL domain-containing protein</fullName>
    </submittedName>
</protein>
<organism evidence="1 2">
    <name type="scientific">Thomasclavelia ramosa</name>
    <dbReference type="NCBI Taxonomy" id="1547"/>
    <lineage>
        <taxon>Bacteria</taxon>
        <taxon>Bacillati</taxon>
        <taxon>Bacillota</taxon>
        <taxon>Erysipelotrichia</taxon>
        <taxon>Erysipelotrichales</taxon>
        <taxon>Coprobacillaceae</taxon>
        <taxon>Thomasclavelia</taxon>
    </lineage>
</organism>
<evidence type="ECO:0000313" key="2">
    <source>
        <dbReference type="Proteomes" id="UP000261032"/>
    </source>
</evidence>